<reference evidence="2 3" key="1">
    <citation type="journal article" date="2023" name="Arcadia Sci">
        <title>De novo assembly of a long-read Amblyomma americanum tick genome.</title>
        <authorList>
            <person name="Chou S."/>
            <person name="Poskanzer K.E."/>
            <person name="Rollins M."/>
            <person name="Thuy-Boun P.S."/>
        </authorList>
    </citation>
    <scope>NUCLEOTIDE SEQUENCE [LARGE SCALE GENOMIC DNA]</scope>
    <source>
        <strain evidence="2">F_SG_1</strain>
        <tissue evidence="2">Salivary glands</tissue>
    </source>
</reference>
<dbReference type="GO" id="GO:0005886">
    <property type="term" value="C:plasma membrane"/>
    <property type="evidence" value="ECO:0007669"/>
    <property type="project" value="TreeGrafter"/>
</dbReference>
<dbReference type="InterPro" id="IPR050927">
    <property type="entry name" value="TRPM"/>
</dbReference>
<dbReference type="GO" id="GO:0005261">
    <property type="term" value="F:monoatomic cation channel activity"/>
    <property type="evidence" value="ECO:0007669"/>
    <property type="project" value="TreeGrafter"/>
</dbReference>
<gene>
    <name evidence="2" type="ORF">V5799_015865</name>
</gene>
<organism evidence="2 3">
    <name type="scientific">Amblyomma americanum</name>
    <name type="common">Lone star tick</name>
    <dbReference type="NCBI Taxonomy" id="6943"/>
    <lineage>
        <taxon>Eukaryota</taxon>
        <taxon>Metazoa</taxon>
        <taxon>Ecdysozoa</taxon>
        <taxon>Arthropoda</taxon>
        <taxon>Chelicerata</taxon>
        <taxon>Arachnida</taxon>
        <taxon>Acari</taxon>
        <taxon>Parasitiformes</taxon>
        <taxon>Ixodida</taxon>
        <taxon>Ixodoidea</taxon>
        <taxon>Ixodidae</taxon>
        <taxon>Amblyomminae</taxon>
        <taxon>Amblyomma</taxon>
    </lineage>
</organism>
<dbReference type="PANTHER" id="PTHR13800:SF1">
    <property type="entry name" value="TRANSIENT RECEPTOR POTENTIAL CATION CHANNEL TRPM"/>
    <property type="match status" value="1"/>
</dbReference>
<dbReference type="EMBL" id="JARKHS020006272">
    <property type="protein sequence ID" value="KAK8782794.1"/>
    <property type="molecule type" value="Genomic_DNA"/>
</dbReference>
<dbReference type="InterPro" id="IPR041491">
    <property type="entry name" value="TRPM_SLOG"/>
</dbReference>
<evidence type="ECO:0000259" key="1">
    <source>
        <dbReference type="Pfam" id="PF18139"/>
    </source>
</evidence>
<proteinExistence type="predicted"/>
<protein>
    <recommendedName>
        <fullName evidence="1">TRPM SLOG domain-containing protein</fullName>
    </recommendedName>
</protein>
<accession>A0AAQ4F6M0</accession>
<comment type="caution">
    <text evidence="2">The sequence shown here is derived from an EMBL/GenBank/DDBJ whole genome shotgun (WGS) entry which is preliminary data.</text>
</comment>
<dbReference type="Pfam" id="PF18139">
    <property type="entry name" value="LSDAT_euk"/>
    <property type="match status" value="1"/>
</dbReference>
<sequence length="381" mass="42332">MSTSSCRELPDDGPSCLVREQQADVQIENEGNRADEGKFELNPDHSNYVLVRDETVNRTGLNHFVLRLEQRLINLSDQGPASSAGGDKEGGGGGAELPLIALLVSGGDGCARLVLEHLKRQLPVVVFEGSGGLADLLAFAYREVQRRSPAVWDAEFVEGFLKPELASMLCLLYPAYRDNALARNLLRDRIVESARLACQSHCLTLVDIRSRSCDLTRLDEILLNAFFRAQRPERILRQNQMKKDLLLTIDWNCPDVAMSQVFLKDPSCKFQFSKLGKHFVDTELNWLIESLAGLRGFVDSQELSMNAAGIYTLDPGAAERKALALLALWCAFTQRTALGKRLWQCCDQPIHVALLVSMTYGRLANLVHEGNTKKDLSDACE</sequence>
<evidence type="ECO:0000313" key="2">
    <source>
        <dbReference type="EMBL" id="KAK8782794.1"/>
    </source>
</evidence>
<feature type="domain" description="TRPM SLOG" evidence="1">
    <location>
        <begin position="24"/>
        <end position="146"/>
    </location>
</feature>
<dbReference type="AlphaFoldDB" id="A0AAQ4F6M0"/>
<name>A0AAQ4F6M0_AMBAM</name>
<evidence type="ECO:0000313" key="3">
    <source>
        <dbReference type="Proteomes" id="UP001321473"/>
    </source>
</evidence>
<keyword evidence="3" id="KW-1185">Reference proteome</keyword>
<dbReference type="Proteomes" id="UP001321473">
    <property type="component" value="Unassembled WGS sequence"/>
</dbReference>
<dbReference type="GO" id="GO:0030001">
    <property type="term" value="P:metal ion transport"/>
    <property type="evidence" value="ECO:0007669"/>
    <property type="project" value="TreeGrafter"/>
</dbReference>
<dbReference type="PANTHER" id="PTHR13800">
    <property type="entry name" value="TRANSIENT RECEPTOR POTENTIAL CATION CHANNEL, SUBFAMILY M, MEMBER 6"/>
    <property type="match status" value="1"/>
</dbReference>